<dbReference type="AlphaFoldDB" id="A0A830E770"/>
<proteinExistence type="predicted"/>
<gene>
    <name evidence="3" type="ORF">GCM10007112_14080</name>
    <name evidence="2" type="ORF">Vsou_23000</name>
</gene>
<evidence type="ECO:0000256" key="1">
    <source>
        <dbReference type="SAM" id="Phobius"/>
    </source>
</evidence>
<dbReference type="OrthoDB" id="376332at2157"/>
<evidence type="ECO:0000313" key="4">
    <source>
        <dbReference type="Proteomes" id="UP000657075"/>
    </source>
</evidence>
<accession>A0A830E770</accession>
<protein>
    <submittedName>
        <fullName evidence="3">Uncharacterized protein</fullName>
    </submittedName>
</protein>
<organism evidence="3 4">
    <name type="scientific">Vulcanisaeta souniana JCM 11219</name>
    <dbReference type="NCBI Taxonomy" id="1293586"/>
    <lineage>
        <taxon>Archaea</taxon>
        <taxon>Thermoproteota</taxon>
        <taxon>Thermoprotei</taxon>
        <taxon>Thermoproteales</taxon>
        <taxon>Thermoproteaceae</taxon>
        <taxon>Vulcanisaeta</taxon>
    </lineage>
</organism>
<keyword evidence="1" id="KW-0812">Transmembrane</keyword>
<name>A0A830E770_9CREN</name>
<dbReference type="Proteomes" id="UP001060771">
    <property type="component" value="Chromosome"/>
</dbReference>
<evidence type="ECO:0000313" key="5">
    <source>
        <dbReference type="Proteomes" id="UP001060771"/>
    </source>
</evidence>
<keyword evidence="1" id="KW-0472">Membrane</keyword>
<reference evidence="3" key="2">
    <citation type="submission" date="2020-09" db="EMBL/GenBank/DDBJ databases">
        <authorList>
            <person name="Sun Q."/>
            <person name="Ohkuma M."/>
        </authorList>
    </citation>
    <scope>NUCLEOTIDE SEQUENCE</scope>
    <source>
        <strain evidence="3">JCM 11219</strain>
    </source>
</reference>
<sequence>MASRGISALLIAIIMALTIIAIVGLVTISMPLLKSNADKTQWAGSMGAYKPPSPINSSNAVGFPQTDGYCLYYSSNGMTYVSCPSTPINQTTTP</sequence>
<dbReference type="EMBL" id="AP026830">
    <property type="protein sequence ID" value="BDR93207.1"/>
    <property type="molecule type" value="Genomic_DNA"/>
</dbReference>
<reference evidence="5" key="3">
    <citation type="submission" date="2022-09" db="EMBL/GenBank/DDBJ databases">
        <title>Complete genome sequence of Vulcanisaeta souniana.</title>
        <authorList>
            <person name="Kato S."/>
            <person name="Itoh T."/>
            <person name="Ohkuma M."/>
        </authorList>
    </citation>
    <scope>NUCLEOTIDE SEQUENCE [LARGE SCALE GENOMIC DNA]</scope>
    <source>
        <strain evidence="5">JCM 11219</strain>
    </source>
</reference>
<reference evidence="3" key="1">
    <citation type="journal article" date="2014" name="Int. J. Syst. Evol. Microbiol.">
        <title>Complete genome sequence of Corynebacterium casei LMG S-19264T (=DSM 44701T), isolated from a smear-ripened cheese.</title>
        <authorList>
            <consortium name="US DOE Joint Genome Institute (JGI-PGF)"/>
            <person name="Walter F."/>
            <person name="Albersmeier A."/>
            <person name="Kalinowski J."/>
            <person name="Ruckert C."/>
        </authorList>
    </citation>
    <scope>NUCLEOTIDE SEQUENCE</scope>
    <source>
        <strain evidence="3">JCM 11219</strain>
    </source>
</reference>
<evidence type="ECO:0000313" key="3">
    <source>
        <dbReference type="EMBL" id="GGI78404.1"/>
    </source>
</evidence>
<dbReference type="EMBL" id="BMNM01000005">
    <property type="protein sequence ID" value="GGI78404.1"/>
    <property type="molecule type" value="Genomic_DNA"/>
</dbReference>
<evidence type="ECO:0000313" key="2">
    <source>
        <dbReference type="EMBL" id="BDR93207.1"/>
    </source>
</evidence>
<dbReference type="GeneID" id="76207842"/>
<dbReference type="RefSeq" id="WP_188603307.1">
    <property type="nucleotide sequence ID" value="NZ_AP026830.1"/>
</dbReference>
<dbReference type="Proteomes" id="UP000657075">
    <property type="component" value="Unassembled WGS sequence"/>
</dbReference>
<feature type="transmembrane region" description="Helical" evidence="1">
    <location>
        <begin position="6"/>
        <end position="33"/>
    </location>
</feature>
<keyword evidence="1" id="KW-1133">Transmembrane helix</keyword>
<keyword evidence="5" id="KW-1185">Reference proteome</keyword>
<reference evidence="2" key="4">
    <citation type="journal article" date="2023" name="Microbiol. Resour. Announc.">
        <title>Complete Genome Sequence of Vulcanisaeta souniana Strain IC-059, a Hyperthermophilic Archaeon Isolated from Hot Spring Water in Japan.</title>
        <authorList>
            <person name="Kato S."/>
            <person name="Itoh T."/>
            <person name="Wu L."/>
            <person name="Ma J."/>
            <person name="Ohkuma M."/>
        </authorList>
    </citation>
    <scope>NUCLEOTIDE SEQUENCE</scope>
    <source>
        <strain evidence="2">JCM 11219</strain>
    </source>
</reference>